<keyword evidence="4" id="KW-0902">Two-component regulatory system</keyword>
<evidence type="ECO:0000256" key="2">
    <source>
        <dbReference type="ARBA" id="ARBA00022490"/>
    </source>
</evidence>
<dbReference type="Gene3D" id="1.10.10.60">
    <property type="entry name" value="Homeodomain-like"/>
    <property type="match status" value="2"/>
</dbReference>
<accession>A0ABQ6G8Y1</accession>
<dbReference type="GO" id="GO:0003677">
    <property type="term" value="F:DNA binding"/>
    <property type="evidence" value="ECO:0007669"/>
    <property type="project" value="UniProtKB-KW"/>
</dbReference>
<proteinExistence type="predicted"/>
<sequence>MIKVFVVDDEERQRRSIVRHVSWEQYQMEVTGDWEGANEALEAAKQSVPDLLITDIRLLGTDGLELSSRMRRLNPNIRIIMVTGYEEFHYAKTALDIGVDAFLIKPVIFEDLNAALARIGEEEQSKLLKSKEETQLKEQIDALRAANPQLFGGEENAEQKKSHSQIVVQKAIDYMSMHYRDDLSLRSVAESVYLSPNYLGALFRSELGESFTDRLIRIRIQKAKEMLKHPEFKLYEVAEQVGYQNIGYFTGLFKRMTGLSPKEYRDIHGYL</sequence>
<feature type="domain" description="Response regulatory" evidence="10">
    <location>
        <begin position="3"/>
        <end position="120"/>
    </location>
</feature>
<gene>
    <name evidence="11" type="ORF">MU1_10570</name>
</gene>
<dbReference type="PROSITE" id="PS01124">
    <property type="entry name" value="HTH_ARAC_FAMILY_2"/>
    <property type="match status" value="1"/>
</dbReference>
<dbReference type="InterPro" id="IPR001789">
    <property type="entry name" value="Sig_transdc_resp-reg_receiver"/>
</dbReference>
<protein>
    <submittedName>
        <fullName evidence="11">DNA-binding response regulator</fullName>
    </submittedName>
</protein>
<keyword evidence="3 8" id="KW-0597">Phosphoprotein</keyword>
<keyword evidence="6 11" id="KW-0238">DNA-binding</keyword>
<keyword evidence="7" id="KW-0804">Transcription</keyword>
<dbReference type="CDD" id="cd17536">
    <property type="entry name" value="REC_YesN-like"/>
    <property type="match status" value="1"/>
</dbReference>
<evidence type="ECO:0000256" key="1">
    <source>
        <dbReference type="ARBA" id="ARBA00004496"/>
    </source>
</evidence>
<dbReference type="Pfam" id="PF12833">
    <property type="entry name" value="HTH_18"/>
    <property type="match status" value="1"/>
</dbReference>
<comment type="subcellular location">
    <subcellularLocation>
        <location evidence="1">Cytoplasm</location>
    </subcellularLocation>
</comment>
<dbReference type="PRINTS" id="PR00032">
    <property type="entry name" value="HTHARAC"/>
</dbReference>
<dbReference type="PANTHER" id="PTHR42713:SF3">
    <property type="entry name" value="TRANSCRIPTIONAL REGULATORY PROTEIN HPTR"/>
    <property type="match status" value="1"/>
</dbReference>
<dbReference type="PROSITE" id="PS00041">
    <property type="entry name" value="HTH_ARAC_FAMILY_1"/>
    <property type="match status" value="1"/>
</dbReference>
<feature type="domain" description="HTH araC/xylS-type" evidence="9">
    <location>
        <begin position="169"/>
        <end position="267"/>
    </location>
</feature>
<dbReference type="InterPro" id="IPR018062">
    <property type="entry name" value="HTH_AraC-typ_CS"/>
</dbReference>
<dbReference type="SMART" id="SM00342">
    <property type="entry name" value="HTH_ARAC"/>
    <property type="match status" value="1"/>
</dbReference>
<dbReference type="InterPro" id="IPR020449">
    <property type="entry name" value="Tscrpt_reg_AraC-type_HTH"/>
</dbReference>
<reference evidence="11 12" key="1">
    <citation type="submission" date="2023-03" db="EMBL/GenBank/DDBJ databases">
        <title>Draft genome sequence of the bacteria which degrade cell wall of Tricholomamatutake.</title>
        <authorList>
            <person name="Konishi Y."/>
            <person name="Fukuta Y."/>
            <person name="Shirasaka N."/>
        </authorList>
    </citation>
    <scope>NUCLEOTIDE SEQUENCE [LARGE SCALE GENOMIC DNA]</scope>
    <source>
        <strain evidence="12">mu1</strain>
    </source>
</reference>
<evidence type="ECO:0000259" key="10">
    <source>
        <dbReference type="PROSITE" id="PS50110"/>
    </source>
</evidence>
<evidence type="ECO:0000259" key="9">
    <source>
        <dbReference type="PROSITE" id="PS01124"/>
    </source>
</evidence>
<dbReference type="RefSeq" id="WP_284237429.1">
    <property type="nucleotide sequence ID" value="NZ_BSSQ01000004.1"/>
</dbReference>
<dbReference type="Proteomes" id="UP001157114">
    <property type="component" value="Unassembled WGS sequence"/>
</dbReference>
<dbReference type="Gene3D" id="3.40.50.2300">
    <property type="match status" value="1"/>
</dbReference>
<keyword evidence="5" id="KW-0805">Transcription regulation</keyword>
<dbReference type="Pfam" id="PF00072">
    <property type="entry name" value="Response_reg"/>
    <property type="match status" value="1"/>
</dbReference>
<comment type="caution">
    <text evidence="11">The sequence shown here is derived from an EMBL/GenBank/DDBJ whole genome shotgun (WGS) entry which is preliminary data.</text>
</comment>
<evidence type="ECO:0000256" key="5">
    <source>
        <dbReference type="ARBA" id="ARBA00023015"/>
    </source>
</evidence>
<keyword evidence="2" id="KW-0963">Cytoplasm</keyword>
<evidence type="ECO:0000256" key="3">
    <source>
        <dbReference type="ARBA" id="ARBA00022553"/>
    </source>
</evidence>
<dbReference type="SUPFAM" id="SSF52172">
    <property type="entry name" value="CheY-like"/>
    <property type="match status" value="1"/>
</dbReference>
<evidence type="ECO:0000256" key="6">
    <source>
        <dbReference type="ARBA" id="ARBA00023125"/>
    </source>
</evidence>
<feature type="modified residue" description="4-aspartylphosphate" evidence="8">
    <location>
        <position position="55"/>
    </location>
</feature>
<dbReference type="PROSITE" id="PS50110">
    <property type="entry name" value="RESPONSE_REGULATORY"/>
    <property type="match status" value="1"/>
</dbReference>
<evidence type="ECO:0000256" key="7">
    <source>
        <dbReference type="ARBA" id="ARBA00023163"/>
    </source>
</evidence>
<dbReference type="SUPFAM" id="SSF46689">
    <property type="entry name" value="Homeodomain-like"/>
    <property type="match status" value="2"/>
</dbReference>
<dbReference type="PANTHER" id="PTHR42713">
    <property type="entry name" value="HISTIDINE KINASE-RELATED"/>
    <property type="match status" value="1"/>
</dbReference>
<keyword evidence="12" id="KW-1185">Reference proteome</keyword>
<dbReference type="InterPro" id="IPR009057">
    <property type="entry name" value="Homeodomain-like_sf"/>
</dbReference>
<evidence type="ECO:0000313" key="12">
    <source>
        <dbReference type="Proteomes" id="UP001157114"/>
    </source>
</evidence>
<dbReference type="InterPro" id="IPR011006">
    <property type="entry name" value="CheY-like_superfamily"/>
</dbReference>
<dbReference type="InterPro" id="IPR018060">
    <property type="entry name" value="HTH_AraC"/>
</dbReference>
<evidence type="ECO:0000256" key="4">
    <source>
        <dbReference type="ARBA" id="ARBA00023012"/>
    </source>
</evidence>
<dbReference type="EMBL" id="BSSQ01000004">
    <property type="protein sequence ID" value="GLX66713.1"/>
    <property type="molecule type" value="Genomic_DNA"/>
</dbReference>
<name>A0ABQ6G8Y1_9BACL</name>
<organism evidence="11 12">
    <name type="scientific">Paenibacillus glycanilyticus</name>
    <dbReference type="NCBI Taxonomy" id="126569"/>
    <lineage>
        <taxon>Bacteria</taxon>
        <taxon>Bacillati</taxon>
        <taxon>Bacillota</taxon>
        <taxon>Bacilli</taxon>
        <taxon>Bacillales</taxon>
        <taxon>Paenibacillaceae</taxon>
        <taxon>Paenibacillus</taxon>
    </lineage>
</organism>
<evidence type="ECO:0000313" key="11">
    <source>
        <dbReference type="EMBL" id="GLX66713.1"/>
    </source>
</evidence>
<dbReference type="InterPro" id="IPR051552">
    <property type="entry name" value="HptR"/>
</dbReference>
<evidence type="ECO:0000256" key="8">
    <source>
        <dbReference type="PROSITE-ProRule" id="PRU00169"/>
    </source>
</evidence>
<dbReference type="SMART" id="SM00448">
    <property type="entry name" value="REC"/>
    <property type="match status" value="1"/>
</dbReference>